<dbReference type="PANTHER" id="PTHR24113:SF12">
    <property type="entry name" value="RAN GTPASE-ACTIVATING PROTEIN 1"/>
    <property type="match status" value="1"/>
</dbReference>
<gene>
    <name evidence="5" type="ORF">SCF082_LOCUS24978</name>
</gene>
<name>A0ABP0LZ54_9DINO</name>
<keyword evidence="1" id="KW-0343">GTPase activation</keyword>
<keyword evidence="2" id="KW-0433">Leucine-rich repeat</keyword>
<feature type="signal peptide" evidence="4">
    <location>
        <begin position="1"/>
        <end position="15"/>
    </location>
</feature>
<dbReference type="Gene3D" id="3.80.10.10">
    <property type="entry name" value="Ribonuclease Inhibitor"/>
    <property type="match status" value="1"/>
</dbReference>
<sequence length="334" mass="36599">MVFALRWSFLWVASALDCAWIGKRPRAAVDATCVRLPMKEAAKVAPEDLAEALLFFPELRELHLSWLQLGDQRLEEIAQVFRRGQHRALERLYLAHNNLGISGGRAIASALGYLPHLKVLNLPENAIRAEGAEALAKALPKTPLLEQLVLAGNGLGLRGTQAIAQALPHLPHLQDLHLSRNALGTQGALALARVLYSGHGAALEWLSLSDNALGDVGLQALSAAVKRTPRLEWLDLEQNALSDLGAKALSRALLKASAPPAPDEDEDDRHRHLGCRLRELSLQKNPIGAEGHQWLQKVQEQLPEFQFWIDGRQVGSAERSTLKEMVPLSLTAVM</sequence>
<keyword evidence="6" id="KW-1185">Reference proteome</keyword>
<dbReference type="InterPro" id="IPR032675">
    <property type="entry name" value="LRR_dom_sf"/>
</dbReference>
<evidence type="ECO:0000256" key="1">
    <source>
        <dbReference type="ARBA" id="ARBA00022468"/>
    </source>
</evidence>
<dbReference type="InterPro" id="IPR027038">
    <property type="entry name" value="RanGap"/>
</dbReference>
<evidence type="ECO:0000256" key="3">
    <source>
        <dbReference type="ARBA" id="ARBA00022737"/>
    </source>
</evidence>
<dbReference type="Proteomes" id="UP001642464">
    <property type="component" value="Unassembled WGS sequence"/>
</dbReference>
<reference evidence="5 6" key="1">
    <citation type="submission" date="2024-02" db="EMBL/GenBank/DDBJ databases">
        <authorList>
            <person name="Chen Y."/>
            <person name="Shah S."/>
            <person name="Dougan E. K."/>
            <person name="Thang M."/>
            <person name="Chan C."/>
        </authorList>
    </citation>
    <scope>NUCLEOTIDE SEQUENCE [LARGE SCALE GENOMIC DNA]</scope>
</reference>
<feature type="chain" id="PRO_5047476343" evidence="4">
    <location>
        <begin position="16"/>
        <end position="334"/>
    </location>
</feature>
<proteinExistence type="predicted"/>
<organism evidence="5 6">
    <name type="scientific">Durusdinium trenchii</name>
    <dbReference type="NCBI Taxonomy" id="1381693"/>
    <lineage>
        <taxon>Eukaryota</taxon>
        <taxon>Sar</taxon>
        <taxon>Alveolata</taxon>
        <taxon>Dinophyceae</taxon>
        <taxon>Suessiales</taxon>
        <taxon>Symbiodiniaceae</taxon>
        <taxon>Durusdinium</taxon>
    </lineage>
</organism>
<accession>A0ABP0LZ54</accession>
<dbReference type="EMBL" id="CAXAMM010018646">
    <property type="protein sequence ID" value="CAK9043817.1"/>
    <property type="molecule type" value="Genomic_DNA"/>
</dbReference>
<dbReference type="SMART" id="SM00368">
    <property type="entry name" value="LRR_RI"/>
    <property type="match status" value="8"/>
</dbReference>
<dbReference type="SUPFAM" id="SSF52047">
    <property type="entry name" value="RNI-like"/>
    <property type="match status" value="1"/>
</dbReference>
<keyword evidence="3" id="KW-0677">Repeat</keyword>
<dbReference type="Pfam" id="PF13516">
    <property type="entry name" value="LRR_6"/>
    <property type="match status" value="6"/>
</dbReference>
<evidence type="ECO:0000313" key="6">
    <source>
        <dbReference type="Proteomes" id="UP001642464"/>
    </source>
</evidence>
<evidence type="ECO:0000313" key="5">
    <source>
        <dbReference type="EMBL" id="CAK9043817.1"/>
    </source>
</evidence>
<dbReference type="InterPro" id="IPR001611">
    <property type="entry name" value="Leu-rich_rpt"/>
</dbReference>
<keyword evidence="4" id="KW-0732">Signal</keyword>
<protein>
    <submittedName>
        <fullName evidence="5">Protein NLRC5</fullName>
    </submittedName>
</protein>
<evidence type="ECO:0000256" key="2">
    <source>
        <dbReference type="ARBA" id="ARBA00022614"/>
    </source>
</evidence>
<evidence type="ECO:0000256" key="4">
    <source>
        <dbReference type="SAM" id="SignalP"/>
    </source>
</evidence>
<comment type="caution">
    <text evidence="5">The sequence shown here is derived from an EMBL/GenBank/DDBJ whole genome shotgun (WGS) entry which is preliminary data.</text>
</comment>
<dbReference type="PANTHER" id="PTHR24113">
    <property type="entry name" value="RAN GTPASE-ACTIVATING PROTEIN 1"/>
    <property type="match status" value="1"/>
</dbReference>